<keyword evidence="5" id="KW-1185">Reference proteome</keyword>
<sequence length="67" mass="7591">MSPCSPSDPDVTKQEMSLMEVPPDHLLPPDLTMGDFTAVLRNARPSVSKEDIRKHEEWTRQYGVEGH</sequence>
<evidence type="ECO:0000313" key="4">
    <source>
        <dbReference type="EMBL" id="PHJ18007.1"/>
    </source>
</evidence>
<dbReference type="OrthoDB" id="29072at2759"/>
<evidence type="ECO:0000256" key="1">
    <source>
        <dbReference type="ARBA" id="ARBA00022741"/>
    </source>
</evidence>
<dbReference type="Pfam" id="PF09336">
    <property type="entry name" value="Vps4_C"/>
    <property type="match status" value="1"/>
</dbReference>
<dbReference type="GeneID" id="94431523"/>
<feature type="domain" description="Spastin/Vps4 C-terminal" evidence="3">
    <location>
        <begin position="2"/>
        <end position="63"/>
    </location>
</feature>
<dbReference type="EMBL" id="MIGC01004498">
    <property type="protein sequence ID" value="PHJ18007.1"/>
    <property type="molecule type" value="Genomic_DNA"/>
</dbReference>
<evidence type="ECO:0000313" key="5">
    <source>
        <dbReference type="Proteomes" id="UP000221165"/>
    </source>
</evidence>
<proteinExistence type="predicted"/>
<dbReference type="GO" id="GO:0005524">
    <property type="term" value="F:ATP binding"/>
    <property type="evidence" value="ECO:0007669"/>
    <property type="project" value="UniProtKB-KW"/>
</dbReference>
<dbReference type="AlphaFoldDB" id="A0A2C6KKC5"/>
<dbReference type="InterPro" id="IPR015415">
    <property type="entry name" value="Spast_Vps4_C"/>
</dbReference>
<keyword evidence="1" id="KW-0547">Nucleotide-binding</keyword>
<gene>
    <name evidence="4" type="ORF">CSUI_008176</name>
</gene>
<evidence type="ECO:0000256" key="2">
    <source>
        <dbReference type="ARBA" id="ARBA00022840"/>
    </source>
</evidence>
<evidence type="ECO:0000259" key="3">
    <source>
        <dbReference type="Pfam" id="PF09336"/>
    </source>
</evidence>
<organism evidence="4 5">
    <name type="scientific">Cystoisospora suis</name>
    <dbReference type="NCBI Taxonomy" id="483139"/>
    <lineage>
        <taxon>Eukaryota</taxon>
        <taxon>Sar</taxon>
        <taxon>Alveolata</taxon>
        <taxon>Apicomplexa</taxon>
        <taxon>Conoidasida</taxon>
        <taxon>Coccidia</taxon>
        <taxon>Eucoccidiorida</taxon>
        <taxon>Eimeriorina</taxon>
        <taxon>Sarcocystidae</taxon>
        <taxon>Cystoisospora</taxon>
    </lineage>
</organism>
<reference evidence="4 5" key="1">
    <citation type="journal article" date="2017" name="Int. J. Parasitol.">
        <title>The genome of the protozoan parasite Cystoisospora suis and a reverse vaccinology approach to identify vaccine candidates.</title>
        <authorList>
            <person name="Palmieri N."/>
            <person name="Shrestha A."/>
            <person name="Ruttkowski B."/>
            <person name="Beck T."/>
            <person name="Vogl C."/>
            <person name="Tomley F."/>
            <person name="Blake D.P."/>
            <person name="Joachim A."/>
        </authorList>
    </citation>
    <scope>NUCLEOTIDE SEQUENCE [LARGE SCALE GENOMIC DNA]</scope>
    <source>
        <strain evidence="4 5">Wien I</strain>
    </source>
</reference>
<dbReference type="RefSeq" id="XP_067919719.1">
    <property type="nucleotide sequence ID" value="XM_068068312.1"/>
</dbReference>
<protein>
    <submittedName>
        <fullName evidence="4">Vacuolar protein sorting-associated protein</fullName>
    </submittedName>
</protein>
<dbReference type="Proteomes" id="UP000221165">
    <property type="component" value="Unassembled WGS sequence"/>
</dbReference>
<comment type="caution">
    <text evidence="4">The sequence shown here is derived from an EMBL/GenBank/DDBJ whole genome shotgun (WGS) entry which is preliminary data.</text>
</comment>
<keyword evidence="2" id="KW-0067">ATP-binding</keyword>
<name>A0A2C6KKC5_9APIC</name>
<dbReference type="Gene3D" id="1.10.8.60">
    <property type="match status" value="1"/>
</dbReference>
<dbReference type="VEuPathDB" id="ToxoDB:CSUI_008176"/>
<accession>A0A2C6KKC5</accession>